<name>A8PKL4_9COXI</name>
<dbReference type="PANTHER" id="PTHR47691">
    <property type="entry name" value="REGULATOR-RELATED"/>
    <property type="match status" value="1"/>
</dbReference>
<keyword evidence="3" id="KW-1185">Reference proteome</keyword>
<dbReference type="Gene3D" id="3.40.50.300">
    <property type="entry name" value="P-loop containing nucleotide triphosphate hydrolases"/>
    <property type="match status" value="1"/>
</dbReference>
<dbReference type="Pfam" id="PF00931">
    <property type="entry name" value="NB-ARC"/>
    <property type="match status" value="1"/>
</dbReference>
<accession>A8PKL4</accession>
<dbReference type="EMBL" id="AAQJ02000001">
    <property type="protein sequence ID" value="EDP46694.1"/>
    <property type="molecule type" value="Genomic_DNA"/>
</dbReference>
<evidence type="ECO:0000313" key="2">
    <source>
        <dbReference type="EMBL" id="EDP46694.1"/>
    </source>
</evidence>
<evidence type="ECO:0000313" key="3">
    <source>
        <dbReference type="Proteomes" id="UP000054075"/>
    </source>
</evidence>
<dbReference type="Proteomes" id="UP000054075">
    <property type="component" value="Unassembled WGS sequence"/>
</dbReference>
<dbReference type="STRING" id="59196.RICGR_0197"/>
<dbReference type="InterPro" id="IPR038765">
    <property type="entry name" value="Papain-like_cys_pep_sf"/>
</dbReference>
<dbReference type="eggNOG" id="COG0666">
    <property type="taxonomic scope" value="Bacteria"/>
</dbReference>
<dbReference type="SUPFAM" id="SSF52540">
    <property type="entry name" value="P-loop containing nucleoside triphosphate hydrolases"/>
    <property type="match status" value="1"/>
</dbReference>
<dbReference type="eggNOG" id="COG1672">
    <property type="taxonomic scope" value="Bacteria"/>
</dbReference>
<comment type="caution">
    <text evidence="2">The sequence shown here is derived from an EMBL/GenBank/DDBJ whole genome shotgun (WGS) entry which is preliminary data.</text>
</comment>
<dbReference type="RefSeq" id="WP_006035667.1">
    <property type="nucleotide sequence ID" value="NZ_AAQJ02000001.1"/>
</dbReference>
<gene>
    <name evidence="2" type="ORF">RICGR_0197</name>
</gene>
<evidence type="ECO:0000259" key="1">
    <source>
        <dbReference type="Pfam" id="PF00931"/>
    </source>
</evidence>
<dbReference type="InterPro" id="IPR002182">
    <property type="entry name" value="NB-ARC"/>
</dbReference>
<organism evidence="2 3">
    <name type="scientific">Rickettsiella grylli</name>
    <dbReference type="NCBI Taxonomy" id="59196"/>
    <lineage>
        <taxon>Bacteria</taxon>
        <taxon>Pseudomonadati</taxon>
        <taxon>Pseudomonadota</taxon>
        <taxon>Gammaproteobacteria</taxon>
        <taxon>Legionellales</taxon>
        <taxon>Coxiellaceae</taxon>
        <taxon>Rickettsiella</taxon>
    </lineage>
</organism>
<protein>
    <recommendedName>
        <fullName evidence="1">NB-ARC domain-containing protein</fullName>
    </recommendedName>
</protein>
<reference evidence="2" key="1">
    <citation type="submission" date="2006-04" db="EMBL/GenBank/DDBJ databases">
        <authorList>
            <person name="Seshadri R."/>
            <person name="Federici B.A."/>
        </authorList>
    </citation>
    <scope>NUCLEOTIDE SEQUENCE [LARGE SCALE GENOMIC DNA]</scope>
</reference>
<dbReference type="OrthoDB" id="8481600at2"/>
<dbReference type="SUPFAM" id="SSF54001">
    <property type="entry name" value="Cysteine proteinases"/>
    <property type="match status" value="1"/>
</dbReference>
<dbReference type="GO" id="GO:0043531">
    <property type="term" value="F:ADP binding"/>
    <property type="evidence" value="ECO:0007669"/>
    <property type="project" value="InterPro"/>
</dbReference>
<dbReference type="InterPro" id="IPR027417">
    <property type="entry name" value="P-loop_NTPase"/>
</dbReference>
<feature type="domain" description="NB-ARC" evidence="1">
    <location>
        <begin position="675"/>
        <end position="819"/>
    </location>
</feature>
<dbReference type="PANTHER" id="PTHR47691:SF3">
    <property type="entry name" value="HTH-TYPE TRANSCRIPTIONAL REGULATOR RV0890C-RELATED"/>
    <property type="match status" value="1"/>
</dbReference>
<sequence>MEIEKKGNSNVKRLTKIESFNTIYLKTNKVNTTTLSPESTLNPFNNIYVNPKKLLKLRVKRFDHDETLVTATLKKNFNYWLTQKDIVDIAQIEYNYFGGVPGTPIQFEVIGSLTHFSRALEAFIEKITATHYPSARLTLIINLNNNHWVSLVISYQAENFVGYFSDSKNNFLPEEYAQISNKLHIALVNLSPGFIQQQDGFNCGLWALENAYDLNQMIDQNQSIHWVINTLKRPRNTQYFIGKRIYFSEKLTNQPVFNKNNWSPFQDPNMLIEFSPQSTSLSSNFNPKRIKTLPDHDKKEKVNFLLSHYVETFMSFFTKELGNYHLLAKNRLLTEDALKAELKTGLTGALVGITIAQSLMGSIPSLTASARSMSSKYYGSENKILKITRIFSEVRPETLSIMLAEAAVDIFYSLESQFMQITDKAGEKIAIEKLAEDAVGRVFNALNDNFEFNRPISKELIEVSILIGPSEKYFKPNIKKARLKVPGYTLKNKFNIDINTSDLYEKTDLINFETDNLGHKFYVKWKYPGNQFGYRRLLYWEKDSHGLLKENYKRFYQVDLRTIQAKQLDPLISTKYNYILKNIEENQAEAQRILNKISTRYSSVVSIQHTEKKPIYFNLRSPVKNFSGRIEILKQLHDILMSERKPAIVSSYSQLSISPGFHSTDDLSLSHGSSGSQLSISGLGGIGKTQLALRYAELYAEHYDHNVLWIDAETKENLISSFHQLAKKLTIAIHDQYDQKKDIHEIIEEIYDYFSDRKSLFIFDNVDDYEMINAYLPKPRPDNKPTVLMTSRFSHWEGVANVLKLKLFTEHEAEELIKKSFHLQKIFGPIHVKTLNDLLQGLPLALQQALAYIKLRRITDPTFSFDDYITLYKEKMDELLTFDFSHYSNDPYVKTIFTTWSITLEKIKQAEFGEEAITILTIMAYLWPDHISTHKLHYFCYSVKNLNRDALNKSMYLLTSYSMISFDRDTQQSITENTQYSIHRLVQEVLRFKLEQNPTQFQSIVIKINLIMLQWEKYFKKSKERIFHSLHFLINILEHKELITDAVYKYPEKRLFQLLIVTQGRYCDVLMDLAYRKLTTKKFLEFLGTATAYYIKEGVHYILNDIFSYIDNKQRTGIFSEIDIHFFLNYYNSLTHPVFKLKKLSTVPSKKANQLYAKSLFSRFQETIVENVWKLNCPVHTLKRSICSFETQKKFKEIKKQQLQSHLKKINQVSRYVSSGMMTKDILSALSQGHFDEVAINFGLISSSIFLGTLSNSLLTEGKKLASGIHLFETYLGLENKNILHMLSNKDVLLSVKRKFLGKAMQMASPFVAKATSIYFAYNLNNEIDAYKMGNKEILPNIISNSIIVSIDGIEATIEGAEFFGIITGLSAVTGPLGEGIALLAWLGAEGYATKQHVEAIEKYVHLSRSEKFFEFLLGLLHQDPLEYVQLKAQNGQLLSQAIHFLKNNTAIQWYIFSALSFEEDRCNIRKVYLDRKINFTLEESNPDQPDEGNLFCKVAAPPPFDSKNAKTTSYVCHKALGATYTLNRTGNMTLVDLGEGEDEVIAFRHSPNLFMVNNGKKQYVGGDFGNIFDLQGTSITGQLQGGRGTDILLLDHFYPENSHYVLLDADRFLCGKNNLIQSVPSFCSSDERRIQINFINKIYGRKNKSDSFYLNQHICFIDGYGGENQDYPDSFFITDNASKNLTIVLRNNTFISVLPDSKISAIDYRIPSGEIGHSQIQYYFESATRHQLFFETSFQDINTLTFENNTAFVSVRVHNAMDKKTFSIVFLINISNSDSHKTKNSDQFYKKIYFRFNDLKITLTNSNCLYGQETLDNPNTLDEKISLYSTLATRLEKSFSIQLINNATLSIGQKNKHEIFYINSAYESHLVGNGGENVYTLLANNNTRFPLPKMTLYDIPDKDSNEFIELINSLDLRKIIKKYKQIYSDAVITSHVVASENDLILTVSNAVYFNTVAYPNDTTSFLPWITIQLKNALLNDTNWYQRIHVFLDNNPKNIVPLKNNFWALTRSPLVFSDDKKIIFLTHFDLEDETIVYVLKNSGDFSFFRHATDLILTNIFTSSIDYWTIIYYQFYQDKAMKRKALSAYFKFLNQEICLKNYQKEIEHAPSFQNSSELFLNNKNEIETLDYFKSIQVSPSFQENQQTQRHALLRHKRHLIREEKILVNTYKKAINAQKIPTKNNDYLQSQINEEDRILAIADNYFKKYDYADSKRTAYYNKSKININRKKIKQQKTGYFKAIQEKNVTVIKQNNHHLTRSENNNFNRNKKNTLELKKVNNPPHKLPTHSNLSKLKKESFFKITSLKKEKISTTQKYLSAPENFTPTIKTNAISRQLTYKKNQSRSKKSTLHSLSSSIEQPNLHNTLVFIDFIVNAYKGGSLPISYNKKAAKMIKKSEKIKNKINTNVFGISNSN</sequence>
<reference evidence="2" key="2">
    <citation type="submission" date="2007-10" db="EMBL/GenBank/DDBJ databases">
        <authorList>
            <person name="Myers G.S."/>
        </authorList>
    </citation>
    <scope>NUCLEOTIDE SEQUENCE [LARGE SCALE GENOMIC DNA]</scope>
</reference>
<proteinExistence type="predicted"/>